<name>A0A0L0SUQ7_ALLM3</name>
<reference evidence="7" key="2">
    <citation type="submission" date="2009-11" db="EMBL/GenBank/DDBJ databases">
        <title>The Genome Sequence of Allomyces macrogynus strain ATCC 38327.</title>
        <authorList>
            <consortium name="The Broad Institute Genome Sequencing Platform"/>
            <person name="Russ C."/>
            <person name="Cuomo C."/>
            <person name="Shea T."/>
            <person name="Young S.K."/>
            <person name="Zeng Q."/>
            <person name="Koehrsen M."/>
            <person name="Haas B."/>
            <person name="Borodovsky M."/>
            <person name="Guigo R."/>
            <person name="Alvarado L."/>
            <person name="Berlin A."/>
            <person name="Borenstein D."/>
            <person name="Chen Z."/>
            <person name="Engels R."/>
            <person name="Freedman E."/>
            <person name="Gellesch M."/>
            <person name="Goldberg J."/>
            <person name="Griggs A."/>
            <person name="Gujja S."/>
            <person name="Heiman D."/>
            <person name="Hepburn T."/>
            <person name="Howarth C."/>
            <person name="Jen D."/>
            <person name="Larson L."/>
            <person name="Lewis B."/>
            <person name="Mehta T."/>
            <person name="Park D."/>
            <person name="Pearson M."/>
            <person name="Roberts A."/>
            <person name="Saif S."/>
            <person name="Shenoy N."/>
            <person name="Sisk P."/>
            <person name="Stolte C."/>
            <person name="Sykes S."/>
            <person name="Walk T."/>
            <person name="White J."/>
            <person name="Yandava C."/>
            <person name="Burger G."/>
            <person name="Gray M.W."/>
            <person name="Holland P.W.H."/>
            <person name="King N."/>
            <person name="Lang F.B.F."/>
            <person name="Roger A.J."/>
            <person name="Ruiz-Trillo I."/>
            <person name="Lander E."/>
            <person name="Nusbaum C."/>
        </authorList>
    </citation>
    <scope>NUCLEOTIDE SEQUENCE [LARGE SCALE GENOMIC DNA]</scope>
    <source>
        <strain evidence="7">ATCC 38327</strain>
    </source>
</reference>
<evidence type="ECO:0000256" key="3">
    <source>
        <dbReference type="ARBA" id="ARBA00023128"/>
    </source>
</evidence>
<dbReference type="PANTHER" id="PTHR28235">
    <property type="entry name" value="PROTEIN FYV4, MITOCHONDRIAL"/>
    <property type="match status" value="1"/>
</dbReference>
<dbReference type="InterPro" id="IPR019083">
    <property type="entry name" value="SAM_Ribosomal_mS41"/>
</dbReference>
<dbReference type="SMART" id="SM01238">
    <property type="entry name" value="IGR"/>
    <property type="match status" value="1"/>
</dbReference>
<gene>
    <name evidence="6" type="ORF">AMAG_10327</name>
</gene>
<dbReference type="Pfam" id="PF09597">
    <property type="entry name" value="SAM_Ribosomal_mS41"/>
    <property type="match status" value="1"/>
</dbReference>
<evidence type="ECO:0000313" key="7">
    <source>
        <dbReference type="Proteomes" id="UP000054350"/>
    </source>
</evidence>
<organism evidence="6 7">
    <name type="scientific">Allomyces macrogynus (strain ATCC 38327)</name>
    <name type="common">Allomyces javanicus var. macrogynus</name>
    <dbReference type="NCBI Taxonomy" id="578462"/>
    <lineage>
        <taxon>Eukaryota</taxon>
        <taxon>Fungi</taxon>
        <taxon>Fungi incertae sedis</taxon>
        <taxon>Blastocladiomycota</taxon>
        <taxon>Blastocladiomycetes</taxon>
        <taxon>Blastocladiales</taxon>
        <taxon>Blastocladiaceae</taxon>
        <taxon>Allomyces</taxon>
    </lineage>
</organism>
<dbReference type="InterPro" id="IPR039603">
    <property type="entry name" value="Ribosomal_mS41"/>
</dbReference>
<dbReference type="Proteomes" id="UP000054350">
    <property type="component" value="Unassembled WGS sequence"/>
</dbReference>
<dbReference type="eggNOG" id="ENOG502SCMV">
    <property type="taxonomic scope" value="Eukaryota"/>
</dbReference>
<evidence type="ECO:0000313" key="6">
    <source>
        <dbReference type="EMBL" id="KNE66064.1"/>
    </source>
</evidence>
<dbReference type="GO" id="GO:0005739">
    <property type="term" value="C:mitochondrion"/>
    <property type="evidence" value="ECO:0007669"/>
    <property type="project" value="UniProtKB-SubCell"/>
</dbReference>
<evidence type="ECO:0000256" key="2">
    <source>
        <dbReference type="ARBA" id="ARBA00010492"/>
    </source>
</evidence>
<proteinExistence type="inferred from homology"/>
<comment type="similarity">
    <text evidence="2">Belongs to the mitochondrion-specific ribosomal protein mS41 family.</text>
</comment>
<dbReference type="PANTHER" id="PTHR28235:SF1">
    <property type="entry name" value="SMALL RIBOSOMAL SUBUNIT PROTEIN MS41"/>
    <property type="match status" value="1"/>
</dbReference>
<protein>
    <recommendedName>
        <fullName evidence="4">Small ribosomal subunit protein mS41</fullName>
    </recommendedName>
</protein>
<evidence type="ECO:0000259" key="5">
    <source>
        <dbReference type="SMART" id="SM01238"/>
    </source>
</evidence>
<sequence length="104" mass="11792">MIPALRLGARQFSTSVAAAAQVARPVPPPKGDVKDVKSFLYQIGRNMEPLASKIPSWDAMFTMDTHALKSLGLNPRQRKYLLLWAERYRQGRELRVIKNSGKRK</sequence>
<dbReference type="STRING" id="578462.A0A0L0SUQ7"/>
<accession>A0A0L0SUQ7</accession>
<dbReference type="OrthoDB" id="18595at2759"/>
<dbReference type="AlphaFoldDB" id="A0A0L0SUQ7"/>
<dbReference type="VEuPathDB" id="FungiDB:AMAG_10327"/>
<evidence type="ECO:0000256" key="1">
    <source>
        <dbReference type="ARBA" id="ARBA00004173"/>
    </source>
</evidence>
<keyword evidence="3" id="KW-0496">Mitochondrion</keyword>
<dbReference type="EMBL" id="GG745349">
    <property type="protein sequence ID" value="KNE66064.1"/>
    <property type="molecule type" value="Genomic_DNA"/>
</dbReference>
<comment type="subcellular location">
    <subcellularLocation>
        <location evidence="1">Mitochondrion</location>
    </subcellularLocation>
</comment>
<keyword evidence="7" id="KW-1185">Reference proteome</keyword>
<evidence type="ECO:0000256" key="4">
    <source>
        <dbReference type="ARBA" id="ARBA00035129"/>
    </source>
</evidence>
<feature type="domain" description="Small ribosomal subunit protein mS41 SAM" evidence="5">
    <location>
        <begin position="36"/>
        <end position="91"/>
    </location>
</feature>
<dbReference type="OMA" id="AGKFETW"/>
<reference evidence="6 7" key="1">
    <citation type="submission" date="2009-11" db="EMBL/GenBank/DDBJ databases">
        <title>Annotation of Allomyces macrogynus ATCC 38327.</title>
        <authorList>
            <consortium name="The Broad Institute Genome Sequencing Platform"/>
            <person name="Russ C."/>
            <person name="Cuomo C."/>
            <person name="Burger G."/>
            <person name="Gray M.W."/>
            <person name="Holland P.W.H."/>
            <person name="King N."/>
            <person name="Lang F.B.F."/>
            <person name="Roger A.J."/>
            <person name="Ruiz-Trillo I."/>
            <person name="Young S.K."/>
            <person name="Zeng Q."/>
            <person name="Gargeya S."/>
            <person name="Fitzgerald M."/>
            <person name="Haas B."/>
            <person name="Abouelleil A."/>
            <person name="Alvarado L."/>
            <person name="Arachchi H.M."/>
            <person name="Berlin A."/>
            <person name="Chapman S.B."/>
            <person name="Gearin G."/>
            <person name="Goldberg J."/>
            <person name="Griggs A."/>
            <person name="Gujja S."/>
            <person name="Hansen M."/>
            <person name="Heiman D."/>
            <person name="Howarth C."/>
            <person name="Larimer J."/>
            <person name="Lui A."/>
            <person name="MacDonald P.J.P."/>
            <person name="McCowen C."/>
            <person name="Montmayeur A."/>
            <person name="Murphy C."/>
            <person name="Neiman D."/>
            <person name="Pearson M."/>
            <person name="Priest M."/>
            <person name="Roberts A."/>
            <person name="Saif S."/>
            <person name="Shea T."/>
            <person name="Sisk P."/>
            <person name="Stolte C."/>
            <person name="Sykes S."/>
            <person name="Wortman J."/>
            <person name="Nusbaum C."/>
            <person name="Birren B."/>
        </authorList>
    </citation>
    <scope>NUCLEOTIDE SEQUENCE [LARGE SCALE GENOMIC DNA]</scope>
    <source>
        <strain evidence="6 7">ATCC 38327</strain>
    </source>
</reference>